<dbReference type="Gene3D" id="2.40.30.170">
    <property type="match status" value="1"/>
</dbReference>
<dbReference type="GO" id="GO:0055085">
    <property type="term" value="P:transmembrane transport"/>
    <property type="evidence" value="ECO:0007669"/>
    <property type="project" value="InterPro"/>
</dbReference>
<organism evidence="1 2">
    <name type="scientific">Methylocapsa palsarum</name>
    <dbReference type="NCBI Taxonomy" id="1612308"/>
    <lineage>
        <taxon>Bacteria</taxon>
        <taxon>Pseudomonadati</taxon>
        <taxon>Pseudomonadota</taxon>
        <taxon>Alphaproteobacteria</taxon>
        <taxon>Hyphomicrobiales</taxon>
        <taxon>Beijerinckiaceae</taxon>
        <taxon>Methylocapsa</taxon>
    </lineage>
</organism>
<dbReference type="AlphaFoldDB" id="A0A1I3YVT1"/>
<protein>
    <submittedName>
        <fullName evidence="1">Uncharacterized protein</fullName>
    </submittedName>
</protein>
<evidence type="ECO:0000313" key="1">
    <source>
        <dbReference type="EMBL" id="SFK35905.1"/>
    </source>
</evidence>
<dbReference type="EMBL" id="FOSN01000006">
    <property type="protein sequence ID" value="SFK35905.1"/>
    <property type="molecule type" value="Genomic_DNA"/>
</dbReference>
<dbReference type="Proteomes" id="UP000198755">
    <property type="component" value="Unassembled WGS sequence"/>
</dbReference>
<proteinExistence type="predicted"/>
<dbReference type="RefSeq" id="WP_175492543.1">
    <property type="nucleotide sequence ID" value="NZ_FOSN01000006.1"/>
</dbReference>
<gene>
    <name evidence="1" type="ORF">SAMN05444581_106221</name>
</gene>
<evidence type="ECO:0000313" key="2">
    <source>
        <dbReference type="Proteomes" id="UP000198755"/>
    </source>
</evidence>
<name>A0A1I3YVT1_9HYPH</name>
<keyword evidence="2" id="KW-1185">Reference proteome</keyword>
<dbReference type="STRING" id="1612308.SAMN05444581_106221"/>
<reference evidence="1 2" key="1">
    <citation type="submission" date="2016-10" db="EMBL/GenBank/DDBJ databases">
        <authorList>
            <person name="de Groot N.N."/>
        </authorList>
    </citation>
    <scope>NUCLEOTIDE SEQUENCE [LARGE SCALE GENOMIC DNA]</scope>
    <source>
        <strain evidence="1 2">NE2</strain>
    </source>
</reference>
<sequence>MPGILVEAGMPGLSDHHGFQCERQVKRAQSRAHFLSGPTNMVCNGCDQVAFWKHGQGGLWKWHDQHNMPLEAETGQRRPARGHDRRHLRSARRITYHGRVADIETGSGAAFALLPAQNATGNWIKVVQRVPVRIRLDPAELARNPLRIGLSAKVTVDTGHCDPQARPDAPQSEDVALYAAEQREADATVIRVIAANVGGRP</sequence>
<accession>A0A1I3YVT1</accession>